<proteinExistence type="predicted"/>
<dbReference type="EMBL" id="CM051396">
    <property type="protein sequence ID" value="KAJ4722435.1"/>
    <property type="molecule type" value="Genomic_DNA"/>
</dbReference>
<organism evidence="1 2">
    <name type="scientific">Melia azedarach</name>
    <name type="common">Chinaberry tree</name>
    <dbReference type="NCBI Taxonomy" id="155640"/>
    <lineage>
        <taxon>Eukaryota</taxon>
        <taxon>Viridiplantae</taxon>
        <taxon>Streptophyta</taxon>
        <taxon>Embryophyta</taxon>
        <taxon>Tracheophyta</taxon>
        <taxon>Spermatophyta</taxon>
        <taxon>Magnoliopsida</taxon>
        <taxon>eudicotyledons</taxon>
        <taxon>Gunneridae</taxon>
        <taxon>Pentapetalae</taxon>
        <taxon>rosids</taxon>
        <taxon>malvids</taxon>
        <taxon>Sapindales</taxon>
        <taxon>Meliaceae</taxon>
        <taxon>Melia</taxon>
    </lineage>
</organism>
<evidence type="ECO:0000313" key="1">
    <source>
        <dbReference type="EMBL" id="KAJ4722435.1"/>
    </source>
</evidence>
<sequence length="256" mass="28572">MDSPFNCLIFDLDDTLYPSKTGIAQAVKKNIEDFLIEKCGFSETKASSLRVELFKTYGSTLAGLRALGYDIDADDYHGFVHGRLPYDLIKPDSQLRNLLHSIPQRKIIFTNSDMNHAIKCLKRLGLEDCFEQIICFETMNPNLPNATRPDEFPVLLKPSMDAMKIALDVANVDSRRALFFDDNIRNVGAGKVLGLRTVLVGKTGKIKEADYVLENFNNLAQVIPEIWVGQSNGGNERISRTRSELESILTTTPVGA</sequence>
<dbReference type="Proteomes" id="UP001164539">
    <property type="component" value="Chromosome 3"/>
</dbReference>
<reference evidence="1 2" key="1">
    <citation type="journal article" date="2023" name="Science">
        <title>Complex scaffold remodeling in plant triterpene biosynthesis.</title>
        <authorList>
            <person name="De La Pena R."/>
            <person name="Hodgson H."/>
            <person name="Liu J.C."/>
            <person name="Stephenson M.J."/>
            <person name="Martin A.C."/>
            <person name="Owen C."/>
            <person name="Harkess A."/>
            <person name="Leebens-Mack J."/>
            <person name="Jimenez L.E."/>
            <person name="Osbourn A."/>
            <person name="Sattely E.S."/>
        </authorList>
    </citation>
    <scope>NUCLEOTIDE SEQUENCE [LARGE SCALE GENOMIC DNA]</scope>
    <source>
        <strain evidence="2">cv. JPN11</strain>
        <tissue evidence="1">Leaf</tissue>
    </source>
</reference>
<accession>A0ACC1YFJ8</accession>
<name>A0ACC1YFJ8_MELAZ</name>
<gene>
    <name evidence="1" type="ORF">OWV82_005935</name>
</gene>
<protein>
    <submittedName>
        <fullName evidence="1">Haloacid dehalogenase-like hydrolase (HAD) superfamily protein</fullName>
    </submittedName>
</protein>
<comment type="caution">
    <text evidence="1">The sequence shown here is derived from an EMBL/GenBank/DDBJ whole genome shotgun (WGS) entry which is preliminary data.</text>
</comment>
<keyword evidence="2" id="KW-1185">Reference proteome</keyword>
<evidence type="ECO:0000313" key="2">
    <source>
        <dbReference type="Proteomes" id="UP001164539"/>
    </source>
</evidence>